<keyword evidence="6" id="KW-0865">Zymogen</keyword>
<dbReference type="SUPFAM" id="SSF56235">
    <property type="entry name" value="N-terminal nucleophile aminohydrolases (Ntn hydrolases)"/>
    <property type="match status" value="1"/>
</dbReference>
<evidence type="ECO:0000256" key="2">
    <source>
        <dbReference type="ARBA" id="ARBA00001089"/>
    </source>
</evidence>
<evidence type="ECO:0000256" key="6">
    <source>
        <dbReference type="RuleBase" id="RU368036"/>
    </source>
</evidence>
<comment type="catalytic activity">
    <reaction evidence="1 6">
        <text>an S-substituted glutathione + H2O = an S-substituted L-cysteinylglycine + L-glutamate</text>
        <dbReference type="Rhea" id="RHEA:59468"/>
        <dbReference type="ChEBI" id="CHEBI:15377"/>
        <dbReference type="ChEBI" id="CHEBI:29985"/>
        <dbReference type="ChEBI" id="CHEBI:90779"/>
        <dbReference type="ChEBI" id="CHEBI:143103"/>
        <dbReference type="EC" id="3.4.19.13"/>
    </reaction>
</comment>
<evidence type="ECO:0000256" key="4">
    <source>
        <dbReference type="PIRSR" id="PIRSR600101-1"/>
    </source>
</evidence>
<accession>A0A9X3MVJ2</accession>
<reference evidence="7" key="1">
    <citation type="submission" date="2022-10" db="EMBL/GenBank/DDBJ databases">
        <title>The WGS of Solirubrobacter ginsenosidimutans DSM 21036.</title>
        <authorList>
            <person name="Jiang Z."/>
        </authorList>
    </citation>
    <scope>NUCLEOTIDE SEQUENCE</scope>
    <source>
        <strain evidence="7">DSM 21036</strain>
    </source>
</reference>
<dbReference type="GO" id="GO:0006751">
    <property type="term" value="P:glutathione catabolic process"/>
    <property type="evidence" value="ECO:0007669"/>
    <property type="project" value="UniProtKB-UniRule"/>
</dbReference>
<evidence type="ECO:0000256" key="3">
    <source>
        <dbReference type="ARBA" id="ARBA00047417"/>
    </source>
</evidence>
<comment type="catalytic activity">
    <reaction evidence="2 6">
        <text>glutathione + H2O = L-cysteinylglycine + L-glutamate</text>
        <dbReference type="Rhea" id="RHEA:28807"/>
        <dbReference type="ChEBI" id="CHEBI:15377"/>
        <dbReference type="ChEBI" id="CHEBI:29985"/>
        <dbReference type="ChEBI" id="CHEBI:57925"/>
        <dbReference type="ChEBI" id="CHEBI:61694"/>
        <dbReference type="EC" id="3.4.19.13"/>
    </reaction>
</comment>
<keyword evidence="6 7" id="KW-0808">Transferase</keyword>
<dbReference type="GO" id="GO:0006750">
    <property type="term" value="P:glutathione biosynthetic process"/>
    <property type="evidence" value="ECO:0007669"/>
    <property type="project" value="UniProtKB-KW"/>
</dbReference>
<dbReference type="GO" id="GO:0103068">
    <property type="term" value="F:leukotriene C4 gamma-glutamyl transferase activity"/>
    <property type="evidence" value="ECO:0007669"/>
    <property type="project" value="UniProtKB-EC"/>
</dbReference>
<protein>
    <recommendedName>
        <fullName evidence="6">Glutathione hydrolase proenzyme</fullName>
        <ecNumber evidence="6">2.3.2.2</ecNumber>
        <ecNumber evidence="6">3.4.19.13</ecNumber>
    </recommendedName>
    <component>
        <recommendedName>
            <fullName evidence="6">Glutathione hydrolase large chain</fullName>
        </recommendedName>
    </component>
    <component>
        <recommendedName>
            <fullName evidence="6">Glutathione hydrolase small chain</fullName>
        </recommendedName>
    </component>
</protein>
<dbReference type="Pfam" id="PF01019">
    <property type="entry name" value="G_glu_transpept"/>
    <property type="match status" value="1"/>
</dbReference>
<sequence>MKSRARLVSTLAIGTVLVGGVGYTVAQTPGPSPFGTPTAAVPTPGRTIQNVRGERASGWADQTRSEVLGRHGMVATSQPLAAQAGIDMLKKGGNAIDAAVATAAELALMEPESTGVGGDLFAQVYMAGDKKLYGLNASGWAPAGWTRSYFTSRGLTEIPYTGVDSATVPGAIDGWAKLLDRFGTMKFKQVLEPAIRDADQGFPLTERIHTDWRSGVSLLRRDPDSAAVYLRDNQAPPLYSIVRNPDLANTFRILQKKGRDAFYKGEIAKAIVAKDRALGGVMSLADLSEFESEWVDPISTNYHGYDVYQLPPNGQGIGVLEMLNILETCVPKLGLNLTTLGARSPEFWHLLIEAKKLAFTDLEKYVGDPRFNDVPIAMLNSKEYAATLCDKIDPNHASQPGISVDREGGTVYIATADRWGNMVSFIYSVYDVFGSGVTVPGYGFLLHNRGALFTLDPTSVNVVGPRKRPFHTIIPAFVMKDGQPVMAFGNMGGSVQVQAQATELVDMIDLGLNVQAAGDAARFRHDQEPNRTNMEAKLYDLVGPQLISMGHSLRRADGSLMGGYQAIHFTPDPTAQVSGDDPAVAGVYRAGTDFRKDGAAIGW</sequence>
<comment type="PTM">
    <text evidence="6">Cleaved by autocatalysis into a large and a small subunit.</text>
</comment>
<dbReference type="Proteomes" id="UP001149140">
    <property type="component" value="Unassembled WGS sequence"/>
</dbReference>
<gene>
    <name evidence="7" type="primary">ggt</name>
    <name evidence="7" type="ORF">OM076_25585</name>
</gene>
<dbReference type="EC" id="2.3.2.2" evidence="6"/>
<keyword evidence="6" id="KW-0317">Glutathione biosynthesis</keyword>
<dbReference type="InterPro" id="IPR000101">
    <property type="entry name" value="GGT_peptidase"/>
</dbReference>
<dbReference type="InterPro" id="IPR043138">
    <property type="entry name" value="GGT_lsub"/>
</dbReference>
<dbReference type="AlphaFoldDB" id="A0A9X3MVJ2"/>
<dbReference type="GO" id="GO:0036374">
    <property type="term" value="F:glutathione hydrolase activity"/>
    <property type="evidence" value="ECO:0007669"/>
    <property type="project" value="UniProtKB-UniRule"/>
</dbReference>
<comment type="subunit">
    <text evidence="6">This enzyme consists of two polypeptide chains, which are synthesized in precursor form from a single polypeptide.</text>
</comment>
<feature type="binding site" evidence="5">
    <location>
        <position position="493"/>
    </location>
    <ligand>
        <name>L-glutamate</name>
        <dbReference type="ChEBI" id="CHEBI:29985"/>
    </ligand>
</feature>
<dbReference type="InterPro" id="IPR052896">
    <property type="entry name" value="GGT-like_enzyme"/>
</dbReference>
<dbReference type="EMBL" id="JAPDOD010000026">
    <property type="protein sequence ID" value="MDA0163671.1"/>
    <property type="molecule type" value="Genomic_DNA"/>
</dbReference>
<dbReference type="RefSeq" id="WP_270042917.1">
    <property type="nucleotide sequence ID" value="NZ_JAPDOD010000026.1"/>
</dbReference>
<dbReference type="Gene3D" id="3.60.20.40">
    <property type="match status" value="1"/>
</dbReference>
<dbReference type="PANTHER" id="PTHR43881:SF1">
    <property type="entry name" value="GAMMA-GLUTAMYLTRANSPEPTIDASE (AFU_ORTHOLOGUE AFUA_4G13580)"/>
    <property type="match status" value="1"/>
</dbReference>
<evidence type="ECO:0000256" key="5">
    <source>
        <dbReference type="PIRSR" id="PIRSR600101-2"/>
    </source>
</evidence>
<comment type="similarity">
    <text evidence="6">Belongs to the gamma-glutamyltransferase family.</text>
</comment>
<dbReference type="PANTHER" id="PTHR43881">
    <property type="entry name" value="GAMMA-GLUTAMYLTRANSPEPTIDASE (AFU_ORTHOLOGUE AFUA_4G13580)"/>
    <property type="match status" value="1"/>
</dbReference>
<dbReference type="InterPro" id="IPR029055">
    <property type="entry name" value="Ntn_hydrolases_N"/>
</dbReference>
<proteinExistence type="inferred from homology"/>
<evidence type="ECO:0000256" key="1">
    <source>
        <dbReference type="ARBA" id="ARBA00001049"/>
    </source>
</evidence>
<keyword evidence="6" id="KW-0378">Hydrolase</keyword>
<evidence type="ECO:0000313" key="8">
    <source>
        <dbReference type="Proteomes" id="UP001149140"/>
    </source>
</evidence>
<keyword evidence="8" id="KW-1185">Reference proteome</keyword>
<dbReference type="NCBIfam" id="TIGR00066">
    <property type="entry name" value="g_glut_trans"/>
    <property type="match status" value="1"/>
</dbReference>
<dbReference type="EC" id="3.4.19.13" evidence="6"/>
<name>A0A9X3MVJ2_9ACTN</name>
<feature type="active site" description="Nucleophile" evidence="4">
    <location>
        <position position="410"/>
    </location>
</feature>
<comment type="catalytic activity">
    <reaction evidence="3 6">
        <text>an N-terminal (5-L-glutamyl)-[peptide] + an alpha-amino acid = 5-L-glutamyl amino acid + an N-terminal L-alpha-aminoacyl-[peptide]</text>
        <dbReference type="Rhea" id="RHEA:23904"/>
        <dbReference type="Rhea" id="RHEA-COMP:9780"/>
        <dbReference type="Rhea" id="RHEA-COMP:9795"/>
        <dbReference type="ChEBI" id="CHEBI:77644"/>
        <dbReference type="ChEBI" id="CHEBI:78597"/>
        <dbReference type="ChEBI" id="CHEBI:78599"/>
        <dbReference type="ChEBI" id="CHEBI:78608"/>
        <dbReference type="EC" id="2.3.2.2"/>
    </reaction>
</comment>
<comment type="caution">
    <text evidence="7">The sequence shown here is derived from an EMBL/GenBank/DDBJ whole genome shotgun (WGS) entry which is preliminary data.</text>
</comment>
<dbReference type="Gene3D" id="1.10.246.130">
    <property type="match status" value="1"/>
</dbReference>
<keyword evidence="6 7" id="KW-0012">Acyltransferase</keyword>
<dbReference type="InterPro" id="IPR043137">
    <property type="entry name" value="GGT_ssub_C"/>
</dbReference>
<dbReference type="PRINTS" id="PR01210">
    <property type="entry name" value="GGTRANSPTASE"/>
</dbReference>
<comment type="pathway">
    <text evidence="6">Sulfur metabolism; glutathione metabolism.</text>
</comment>
<organism evidence="7 8">
    <name type="scientific">Solirubrobacter ginsenosidimutans</name>
    <dbReference type="NCBI Taxonomy" id="490573"/>
    <lineage>
        <taxon>Bacteria</taxon>
        <taxon>Bacillati</taxon>
        <taxon>Actinomycetota</taxon>
        <taxon>Thermoleophilia</taxon>
        <taxon>Solirubrobacterales</taxon>
        <taxon>Solirubrobacteraceae</taxon>
        <taxon>Solirubrobacter</taxon>
    </lineage>
</organism>
<evidence type="ECO:0000313" key="7">
    <source>
        <dbReference type="EMBL" id="MDA0163671.1"/>
    </source>
</evidence>